<dbReference type="Proteomes" id="UP000318717">
    <property type="component" value="Unassembled WGS sequence"/>
</dbReference>
<accession>A0A4Y3HXA6</accession>
<comment type="similarity">
    <text evidence="1">Belongs to the 'phage' integrase family.</text>
</comment>
<dbReference type="Gene3D" id="1.10.150.130">
    <property type="match status" value="1"/>
</dbReference>
<dbReference type="PROSITE" id="PS51898">
    <property type="entry name" value="TYR_RECOMBINASE"/>
    <property type="match status" value="1"/>
</dbReference>
<reference evidence="8 9" key="1">
    <citation type="submission" date="2019-06" db="EMBL/GenBank/DDBJ databases">
        <title>Whole genome shotgun sequence of Vibrio inusitatus NBRC 102082.</title>
        <authorList>
            <person name="Hosoyama A."/>
            <person name="Uohara A."/>
            <person name="Ohji S."/>
            <person name="Ichikawa N."/>
        </authorList>
    </citation>
    <scope>NUCLEOTIDE SEQUENCE [LARGE SCALE GENOMIC DNA]</scope>
    <source>
        <strain evidence="8 9">NBRC 102082</strain>
    </source>
</reference>
<sequence length="370" mass="41897">MSKPVSQLENYTAILLDSYARCLSESTYAGYKSSLRKVCQEIEENYDFDSLKYSDVISMITKWQDEYAHHTINNRLIVLRNLTKMAYEDGYLSKDPCLKITNLKVDVAVEEKEPFSKADFQTMKATDTKQPSGKALALLGGLLGLRMEEIVALCWSDIDFKNRKLTIRRARALKRFTVPKTKQSKRTLDLFDEPMELLLDQFQRTGNQPPTPVKIRGSSFKSQSTHQFRPVFIDDLTGKPFMNSKDYAYRFFTAFLKSAQLKHSGPSQLRHSFASIAISGGVPVKLVSVVMGHADTKVTEMHYAKWLPISDEDTRTQLSKALAFDADTINEPDTIVPLPKPAPVGFLPFAINAFINKFNRKSAPTHTFEA</sequence>
<evidence type="ECO:0000313" key="9">
    <source>
        <dbReference type="Proteomes" id="UP000318717"/>
    </source>
</evidence>
<dbReference type="RefSeq" id="WP_167496199.1">
    <property type="nucleotide sequence ID" value="NZ_BJLF01000011.1"/>
</dbReference>
<dbReference type="InterPro" id="IPR013762">
    <property type="entry name" value="Integrase-like_cat_sf"/>
</dbReference>
<dbReference type="PROSITE" id="PS51900">
    <property type="entry name" value="CB"/>
    <property type="match status" value="1"/>
</dbReference>
<dbReference type="AlphaFoldDB" id="A0A4Y3HXA6"/>
<evidence type="ECO:0000256" key="5">
    <source>
        <dbReference type="PROSITE-ProRule" id="PRU01248"/>
    </source>
</evidence>
<dbReference type="InterPro" id="IPR011010">
    <property type="entry name" value="DNA_brk_join_enz"/>
</dbReference>
<evidence type="ECO:0000313" key="8">
    <source>
        <dbReference type="EMBL" id="GEA51648.1"/>
    </source>
</evidence>
<keyword evidence="3 5" id="KW-0238">DNA-binding</keyword>
<dbReference type="Pfam" id="PF00589">
    <property type="entry name" value="Phage_integrase"/>
    <property type="match status" value="1"/>
</dbReference>
<keyword evidence="4" id="KW-0233">DNA recombination</keyword>
<evidence type="ECO:0000259" key="7">
    <source>
        <dbReference type="PROSITE" id="PS51900"/>
    </source>
</evidence>
<comment type="caution">
    <text evidence="8">The sequence shown here is derived from an EMBL/GenBank/DDBJ whole genome shotgun (WGS) entry which is preliminary data.</text>
</comment>
<organism evidence="8 9">
    <name type="scientific">Vibrio inusitatus NBRC 102082</name>
    <dbReference type="NCBI Taxonomy" id="1219070"/>
    <lineage>
        <taxon>Bacteria</taxon>
        <taxon>Pseudomonadati</taxon>
        <taxon>Pseudomonadota</taxon>
        <taxon>Gammaproteobacteria</taxon>
        <taxon>Vibrionales</taxon>
        <taxon>Vibrionaceae</taxon>
        <taxon>Vibrio</taxon>
    </lineage>
</organism>
<dbReference type="SUPFAM" id="SSF56349">
    <property type="entry name" value="DNA breaking-rejoining enzymes"/>
    <property type="match status" value="1"/>
</dbReference>
<proteinExistence type="inferred from homology"/>
<protein>
    <submittedName>
        <fullName evidence="8">Site-specific integrase</fullName>
    </submittedName>
</protein>
<feature type="domain" description="Core-binding (CB)" evidence="7">
    <location>
        <begin position="1"/>
        <end position="87"/>
    </location>
</feature>
<evidence type="ECO:0000256" key="2">
    <source>
        <dbReference type="ARBA" id="ARBA00022908"/>
    </source>
</evidence>
<dbReference type="Gene3D" id="1.10.443.10">
    <property type="entry name" value="Intergrase catalytic core"/>
    <property type="match status" value="1"/>
</dbReference>
<gene>
    <name evidence="8" type="ORF">VIN01S_24520</name>
</gene>
<dbReference type="GO" id="GO:0015074">
    <property type="term" value="P:DNA integration"/>
    <property type="evidence" value="ECO:0007669"/>
    <property type="project" value="UniProtKB-KW"/>
</dbReference>
<evidence type="ECO:0000256" key="4">
    <source>
        <dbReference type="ARBA" id="ARBA00023172"/>
    </source>
</evidence>
<evidence type="ECO:0000259" key="6">
    <source>
        <dbReference type="PROSITE" id="PS51898"/>
    </source>
</evidence>
<dbReference type="PANTHER" id="PTHR30349">
    <property type="entry name" value="PHAGE INTEGRASE-RELATED"/>
    <property type="match status" value="1"/>
</dbReference>
<keyword evidence="9" id="KW-1185">Reference proteome</keyword>
<feature type="domain" description="Tyr recombinase" evidence="6">
    <location>
        <begin position="110"/>
        <end position="319"/>
    </location>
</feature>
<dbReference type="InterPro" id="IPR050090">
    <property type="entry name" value="Tyrosine_recombinase_XerCD"/>
</dbReference>
<dbReference type="InterPro" id="IPR004107">
    <property type="entry name" value="Integrase_SAM-like_N"/>
</dbReference>
<dbReference type="InterPro" id="IPR044068">
    <property type="entry name" value="CB"/>
</dbReference>
<evidence type="ECO:0000256" key="3">
    <source>
        <dbReference type="ARBA" id="ARBA00023125"/>
    </source>
</evidence>
<keyword evidence="2" id="KW-0229">DNA integration</keyword>
<dbReference type="CDD" id="cd01189">
    <property type="entry name" value="INT_ICEBs1_C_like"/>
    <property type="match status" value="1"/>
</dbReference>
<name>A0A4Y3HXA6_9VIBR</name>
<dbReference type="Pfam" id="PF02899">
    <property type="entry name" value="Phage_int_SAM_1"/>
    <property type="match status" value="1"/>
</dbReference>
<dbReference type="PANTHER" id="PTHR30349:SF41">
    <property type="entry name" value="INTEGRASE_RECOMBINASE PROTEIN MJ0367-RELATED"/>
    <property type="match status" value="1"/>
</dbReference>
<dbReference type="EMBL" id="BJLF01000011">
    <property type="protein sequence ID" value="GEA51648.1"/>
    <property type="molecule type" value="Genomic_DNA"/>
</dbReference>
<dbReference type="InterPro" id="IPR010998">
    <property type="entry name" value="Integrase_recombinase_N"/>
</dbReference>
<dbReference type="InterPro" id="IPR002104">
    <property type="entry name" value="Integrase_catalytic"/>
</dbReference>
<evidence type="ECO:0000256" key="1">
    <source>
        <dbReference type="ARBA" id="ARBA00008857"/>
    </source>
</evidence>
<dbReference type="GO" id="GO:0003677">
    <property type="term" value="F:DNA binding"/>
    <property type="evidence" value="ECO:0007669"/>
    <property type="project" value="UniProtKB-UniRule"/>
</dbReference>
<dbReference type="GO" id="GO:0006310">
    <property type="term" value="P:DNA recombination"/>
    <property type="evidence" value="ECO:0007669"/>
    <property type="project" value="UniProtKB-KW"/>
</dbReference>